<feature type="transmembrane region" description="Helical" evidence="6">
    <location>
        <begin position="254"/>
        <end position="272"/>
    </location>
</feature>
<keyword evidence="8" id="KW-1185">Reference proteome</keyword>
<evidence type="ECO:0000256" key="1">
    <source>
        <dbReference type="ARBA" id="ARBA00004141"/>
    </source>
</evidence>
<evidence type="ECO:0000256" key="2">
    <source>
        <dbReference type="ARBA" id="ARBA00009142"/>
    </source>
</evidence>
<dbReference type="EMBL" id="CP103416">
    <property type="protein sequence ID" value="UVW35404.1"/>
    <property type="molecule type" value="Genomic_DNA"/>
</dbReference>
<evidence type="ECO:0000313" key="7">
    <source>
        <dbReference type="EMBL" id="UVW35404.1"/>
    </source>
</evidence>
<keyword evidence="5 6" id="KW-0472">Membrane</keyword>
<feature type="transmembrane region" description="Helical" evidence="6">
    <location>
        <begin position="194"/>
        <end position="216"/>
    </location>
</feature>
<keyword evidence="4 6" id="KW-1133">Transmembrane helix</keyword>
<sequence length="276" mass="28270">MSVLIGLVIGLVLGLTGAGGSIFAVPLLMLLLDLPINDAIGIALGAVAVSALFGTVSNWRGQYILWVPAISLGLGGALVAPIGKQLGAQLPPIILLVGFSALAFIIAGIMWRQTVTAPEQANIVRSGHAAENDLIQPICRFSPEDQFDTSYKCIGALIGCGLVVGLLSGLFGVGGGFLIVPALLFISQVSMRQAVATSLLIICVIGGAGFASFAAGNNSLDWTLLAQVCFGGLLGMLSGRLIANRIAGPQLQKLFALALIAIAVTTLTNKLINGVI</sequence>
<keyword evidence="3 6" id="KW-0812">Transmembrane</keyword>
<proteinExistence type="inferred from homology"/>
<feature type="transmembrane region" description="Helical" evidence="6">
    <location>
        <begin position="222"/>
        <end position="242"/>
    </location>
</feature>
<accession>A0ABY5TQ20</accession>
<evidence type="ECO:0000256" key="3">
    <source>
        <dbReference type="ARBA" id="ARBA00022692"/>
    </source>
</evidence>
<feature type="transmembrane region" description="Helical" evidence="6">
    <location>
        <begin position="39"/>
        <end position="57"/>
    </location>
</feature>
<comment type="subcellular location">
    <subcellularLocation>
        <location evidence="6">Cell membrane</location>
        <topology evidence="6">Multi-pass membrane protein</topology>
    </subcellularLocation>
    <subcellularLocation>
        <location evidence="1">Membrane</location>
        <topology evidence="1">Multi-pass membrane protein</topology>
    </subcellularLocation>
</comment>
<dbReference type="PANTHER" id="PTHR43701">
    <property type="entry name" value="MEMBRANE TRANSPORTER PROTEIN MJ0441-RELATED"/>
    <property type="match status" value="1"/>
</dbReference>
<evidence type="ECO:0000256" key="4">
    <source>
        <dbReference type="ARBA" id="ARBA00022989"/>
    </source>
</evidence>
<comment type="similarity">
    <text evidence="2 6">Belongs to the 4-toluene sulfonate uptake permease (TSUP) (TC 2.A.102) family.</text>
</comment>
<feature type="transmembrane region" description="Helical" evidence="6">
    <location>
        <begin position="93"/>
        <end position="111"/>
    </location>
</feature>
<gene>
    <name evidence="7" type="ORF">NYF23_02055</name>
</gene>
<dbReference type="InterPro" id="IPR051598">
    <property type="entry name" value="TSUP/Inactive_protease-like"/>
</dbReference>
<dbReference type="Proteomes" id="UP001059934">
    <property type="component" value="Chromosome"/>
</dbReference>
<reference evidence="7" key="1">
    <citation type="submission" date="2022-08" db="EMBL/GenBank/DDBJ databases">
        <title>Catabolic pathway analysis in culturable SAR92 clade bacteria reveals their overlooked roles in DMSP degradation in coastal seas.</title>
        <authorList>
            <person name="He X."/>
            <person name="Zhang X."/>
            <person name="Zhang Y."/>
        </authorList>
    </citation>
    <scope>NUCLEOTIDE SEQUENCE</scope>
    <source>
        <strain evidence="7">H455</strain>
    </source>
</reference>
<feature type="transmembrane region" description="Helical" evidence="6">
    <location>
        <begin position="154"/>
        <end position="187"/>
    </location>
</feature>
<dbReference type="PANTHER" id="PTHR43701:SF2">
    <property type="entry name" value="MEMBRANE TRANSPORTER PROTEIN YJNA-RELATED"/>
    <property type="match status" value="1"/>
</dbReference>
<keyword evidence="6" id="KW-1003">Cell membrane</keyword>
<evidence type="ECO:0000256" key="5">
    <source>
        <dbReference type="ARBA" id="ARBA00023136"/>
    </source>
</evidence>
<feature type="transmembrane region" description="Helical" evidence="6">
    <location>
        <begin position="63"/>
        <end position="81"/>
    </location>
</feature>
<dbReference type="InterPro" id="IPR002781">
    <property type="entry name" value="TM_pro_TauE-like"/>
</dbReference>
<feature type="transmembrane region" description="Helical" evidence="6">
    <location>
        <begin position="6"/>
        <end position="32"/>
    </location>
</feature>
<organism evidence="7 8">
    <name type="scientific">SAR92 clade bacterium H455</name>
    <dbReference type="NCBI Taxonomy" id="2974818"/>
    <lineage>
        <taxon>Bacteria</taxon>
        <taxon>Pseudomonadati</taxon>
        <taxon>Pseudomonadota</taxon>
        <taxon>Gammaproteobacteria</taxon>
        <taxon>Cellvibrionales</taxon>
        <taxon>Porticoccaceae</taxon>
        <taxon>SAR92 clade</taxon>
    </lineage>
</organism>
<dbReference type="Pfam" id="PF01925">
    <property type="entry name" value="TauE"/>
    <property type="match status" value="1"/>
</dbReference>
<evidence type="ECO:0000313" key="8">
    <source>
        <dbReference type="Proteomes" id="UP001059934"/>
    </source>
</evidence>
<protein>
    <recommendedName>
        <fullName evidence="6">Probable membrane transporter protein</fullName>
    </recommendedName>
</protein>
<name>A0ABY5TQ20_9GAMM</name>
<evidence type="ECO:0000256" key="6">
    <source>
        <dbReference type="RuleBase" id="RU363041"/>
    </source>
</evidence>